<dbReference type="GO" id="GO:0003824">
    <property type="term" value="F:catalytic activity"/>
    <property type="evidence" value="ECO:0007669"/>
    <property type="project" value="InterPro"/>
</dbReference>
<dbReference type="EMBL" id="FNJR01000001">
    <property type="protein sequence ID" value="SDO95846.1"/>
    <property type="molecule type" value="Genomic_DNA"/>
</dbReference>
<dbReference type="Pfam" id="PF03473">
    <property type="entry name" value="MOSC"/>
    <property type="match status" value="1"/>
</dbReference>
<organism evidence="2 3">
    <name type="scientific">Actinopolyspora xinjiangensis</name>
    <dbReference type="NCBI Taxonomy" id="405564"/>
    <lineage>
        <taxon>Bacteria</taxon>
        <taxon>Bacillati</taxon>
        <taxon>Actinomycetota</taxon>
        <taxon>Actinomycetes</taxon>
        <taxon>Actinopolysporales</taxon>
        <taxon>Actinopolysporaceae</taxon>
        <taxon>Actinopolyspora</taxon>
    </lineage>
</organism>
<reference evidence="3" key="1">
    <citation type="submission" date="2016-10" db="EMBL/GenBank/DDBJ databases">
        <authorList>
            <person name="Varghese N."/>
            <person name="Submissions S."/>
        </authorList>
    </citation>
    <scope>NUCLEOTIDE SEQUENCE [LARGE SCALE GENOMIC DNA]</scope>
    <source>
        <strain evidence="3">DSM 46732</strain>
    </source>
</reference>
<dbReference type="InterPro" id="IPR011037">
    <property type="entry name" value="Pyrv_Knase-like_insert_dom_sf"/>
</dbReference>
<protein>
    <recommendedName>
        <fullName evidence="1">MOSC domain-containing protein</fullName>
    </recommendedName>
</protein>
<sequence length="276" mass="29823">MPQVSELVRYPVKGCAGDPVSDVELTASGLRHDRRFMVTDEDGLFRTQRGSPSLARVHPEVSSGGERLTLRAEGVEPLHLSVDTGLPRRDVTLHGVNYRGIDQGDAVAEWFSEVIGARSRLVCVPPEHERTTDGLTPGSAAYADSGPLLVVSESTLDSLNARLAARGEAELPMDRFRPNVVVSGWDEPHLEDLARRVTIGEAELGYAKLAKRCGVTRVDQETGIKAGPEPIRTLADYRTSPTRTGVFLGSKFAVLRAGKLSLGDEVVVGSWGESEL</sequence>
<dbReference type="GO" id="GO:0030170">
    <property type="term" value="F:pyridoxal phosphate binding"/>
    <property type="evidence" value="ECO:0007669"/>
    <property type="project" value="InterPro"/>
</dbReference>
<dbReference type="STRING" id="405564.SAMN04487905_101247"/>
<dbReference type="PANTHER" id="PTHR14237:SF19">
    <property type="entry name" value="MITOCHONDRIAL AMIDOXIME REDUCING COMPONENT 1"/>
    <property type="match status" value="1"/>
</dbReference>
<dbReference type="PANTHER" id="PTHR14237">
    <property type="entry name" value="MOLYBDOPTERIN COFACTOR SULFURASE MOSC"/>
    <property type="match status" value="1"/>
</dbReference>
<evidence type="ECO:0000313" key="2">
    <source>
        <dbReference type="EMBL" id="SDO95846.1"/>
    </source>
</evidence>
<gene>
    <name evidence="2" type="ORF">SAMN04487905_101247</name>
</gene>
<proteinExistence type="predicted"/>
<dbReference type="InterPro" id="IPR005303">
    <property type="entry name" value="MOCOS_middle"/>
</dbReference>
<dbReference type="RefSeq" id="WP_092596421.1">
    <property type="nucleotide sequence ID" value="NZ_FNJR01000001.1"/>
</dbReference>
<dbReference type="GO" id="GO:0030151">
    <property type="term" value="F:molybdenum ion binding"/>
    <property type="evidence" value="ECO:0007669"/>
    <property type="project" value="InterPro"/>
</dbReference>
<dbReference type="OrthoDB" id="9793178at2"/>
<name>A0A1H0NTI6_9ACTN</name>
<dbReference type="SUPFAM" id="SSF50800">
    <property type="entry name" value="PK beta-barrel domain-like"/>
    <property type="match status" value="1"/>
</dbReference>
<dbReference type="Proteomes" id="UP000199497">
    <property type="component" value="Unassembled WGS sequence"/>
</dbReference>
<evidence type="ECO:0000259" key="1">
    <source>
        <dbReference type="PROSITE" id="PS51340"/>
    </source>
</evidence>
<dbReference type="SUPFAM" id="SSF141673">
    <property type="entry name" value="MOSC N-terminal domain-like"/>
    <property type="match status" value="1"/>
</dbReference>
<feature type="domain" description="MOSC" evidence="1">
    <location>
        <begin position="121"/>
        <end position="269"/>
    </location>
</feature>
<dbReference type="PROSITE" id="PS51340">
    <property type="entry name" value="MOSC"/>
    <property type="match status" value="1"/>
</dbReference>
<dbReference type="AlphaFoldDB" id="A0A1H0NTI6"/>
<keyword evidence="3" id="KW-1185">Reference proteome</keyword>
<accession>A0A1H0NTI6</accession>
<evidence type="ECO:0000313" key="3">
    <source>
        <dbReference type="Proteomes" id="UP000199497"/>
    </source>
</evidence>
<dbReference type="InterPro" id="IPR005302">
    <property type="entry name" value="MoCF_Sase_C"/>
</dbReference>
<dbReference type="Pfam" id="PF03476">
    <property type="entry name" value="MOSC_N"/>
    <property type="match status" value="1"/>
</dbReference>